<name>A0A3B9GVK3_9PROT</name>
<dbReference type="RefSeq" id="WP_273053012.1">
    <property type="nucleotide sequence ID" value="NZ_CAJWRG010000029.1"/>
</dbReference>
<dbReference type="AlphaFoldDB" id="A0A3B9GVK3"/>
<evidence type="ECO:0000313" key="1">
    <source>
        <dbReference type="EMBL" id="HAE26463.1"/>
    </source>
</evidence>
<reference evidence="1 2" key="1">
    <citation type="journal article" date="2018" name="Nat. Biotechnol.">
        <title>A standardized bacterial taxonomy based on genome phylogeny substantially revises the tree of life.</title>
        <authorList>
            <person name="Parks D.H."/>
            <person name="Chuvochina M."/>
            <person name="Waite D.W."/>
            <person name="Rinke C."/>
            <person name="Skarshewski A."/>
            <person name="Chaumeil P.A."/>
            <person name="Hugenholtz P."/>
        </authorList>
    </citation>
    <scope>NUCLEOTIDE SEQUENCE [LARGE SCALE GENOMIC DNA]</scope>
    <source>
        <strain evidence="1">UBA8733</strain>
    </source>
</reference>
<proteinExistence type="predicted"/>
<sequence>MLNWRSGLCLGFIMTGLMGACERPAEQVPEPLLKENLLQLPFVSDADIQEMSEAGQAEVTRVIEDWRAHAVQEGWSLMQPSGRNDREVALACQPAFEAHFARRPHRPGAIELHPDSLRVGLLDNGIRLGTIIASLKDRDTFVLKETVLFRFDTCDVISARPVSDRVSLSVVAGQETARARLLAEWLAPPTQTEIRINPERNAAAVFIPQDLVSADLDLVTEDQCRIEDIVSAADRALTLDEICPGEAIRIMPVQVETLLWLAMFGEDDMAAHLASEDRPDTILVDASKRSGLRSEYLLDFYATVSPSPAADVWPRPEEVRLLYPLGTLPPEKK</sequence>
<gene>
    <name evidence="1" type="ORF">DCG58_04835</name>
</gene>
<dbReference type="EMBL" id="DMAN01000104">
    <property type="protein sequence ID" value="HAE26463.1"/>
    <property type="molecule type" value="Genomic_DNA"/>
</dbReference>
<accession>A0A3B9GVK3</accession>
<dbReference type="Proteomes" id="UP000259610">
    <property type="component" value="Unassembled WGS sequence"/>
</dbReference>
<comment type="caution">
    <text evidence="1">The sequence shown here is derived from an EMBL/GenBank/DDBJ whole genome shotgun (WGS) entry which is preliminary data.</text>
</comment>
<organism evidence="1 2">
    <name type="scientific">Hyphomonas adhaerens</name>
    <dbReference type="NCBI Taxonomy" id="81029"/>
    <lineage>
        <taxon>Bacteria</taxon>
        <taxon>Pseudomonadati</taxon>
        <taxon>Pseudomonadota</taxon>
        <taxon>Alphaproteobacteria</taxon>
        <taxon>Hyphomonadales</taxon>
        <taxon>Hyphomonadaceae</taxon>
        <taxon>Hyphomonas</taxon>
    </lineage>
</organism>
<protein>
    <submittedName>
        <fullName evidence="1">Uncharacterized protein</fullName>
    </submittedName>
</protein>
<dbReference type="PROSITE" id="PS51257">
    <property type="entry name" value="PROKAR_LIPOPROTEIN"/>
    <property type="match status" value="1"/>
</dbReference>
<evidence type="ECO:0000313" key="2">
    <source>
        <dbReference type="Proteomes" id="UP000259610"/>
    </source>
</evidence>